<dbReference type="PANTHER" id="PTHR10316">
    <property type="entry name" value="MEMBRANE ASSOCIATED GUANYLATE KINASE-RELATED"/>
    <property type="match status" value="1"/>
</dbReference>
<reference evidence="9" key="1">
    <citation type="submission" date="2025-08" db="UniProtKB">
        <authorList>
            <consortium name="RefSeq"/>
        </authorList>
    </citation>
    <scope>IDENTIFICATION</scope>
    <source>
        <tissue evidence="9">Sperm</tissue>
    </source>
</reference>
<feature type="region of interest" description="Disordered" evidence="4">
    <location>
        <begin position="388"/>
        <end position="454"/>
    </location>
</feature>
<dbReference type="Proteomes" id="UP001318040">
    <property type="component" value="Chromosome 14"/>
</dbReference>
<feature type="domain" description="WW" evidence="5">
    <location>
        <begin position="359"/>
        <end position="392"/>
    </location>
</feature>
<dbReference type="Gene3D" id="2.20.70.10">
    <property type="match status" value="2"/>
</dbReference>
<dbReference type="CDD" id="cd06735">
    <property type="entry name" value="PDZ5_MAGI-1_3-like"/>
    <property type="match status" value="1"/>
</dbReference>
<feature type="compositionally biased region" description="Basic and acidic residues" evidence="4">
    <location>
        <begin position="1357"/>
        <end position="1368"/>
    </location>
</feature>
<dbReference type="CDD" id="cd00201">
    <property type="entry name" value="WW"/>
    <property type="match status" value="2"/>
</dbReference>
<dbReference type="PANTHER" id="PTHR10316:SF40">
    <property type="entry name" value="LD27118P"/>
    <property type="match status" value="1"/>
</dbReference>
<dbReference type="InterPro" id="IPR036020">
    <property type="entry name" value="WW_dom_sf"/>
</dbReference>
<dbReference type="GO" id="GO:0005737">
    <property type="term" value="C:cytoplasm"/>
    <property type="evidence" value="ECO:0007669"/>
    <property type="project" value="TreeGrafter"/>
</dbReference>
<feature type="compositionally biased region" description="Polar residues" evidence="4">
    <location>
        <begin position="596"/>
        <end position="607"/>
    </location>
</feature>
<dbReference type="FunFam" id="3.30.63.10:FF:000003">
    <property type="entry name" value="Membrane-associated guanylate kinase, WW and PDZ domain-containing protein 3 isoform 1"/>
    <property type="match status" value="1"/>
</dbReference>
<feature type="compositionally biased region" description="Basic and acidic residues" evidence="4">
    <location>
        <begin position="813"/>
        <end position="822"/>
    </location>
</feature>
<feature type="domain" description="PDZ" evidence="7">
    <location>
        <begin position="1107"/>
        <end position="1189"/>
    </location>
</feature>
<dbReference type="InterPro" id="IPR001478">
    <property type="entry name" value="PDZ"/>
</dbReference>
<feature type="domain" description="Guanylate kinase-like" evidence="6">
    <location>
        <begin position="99"/>
        <end position="201"/>
    </location>
</feature>
<dbReference type="PROSITE" id="PS50020">
    <property type="entry name" value="WW_DOMAIN_2"/>
    <property type="match status" value="2"/>
</dbReference>
<feature type="domain" description="PDZ" evidence="7">
    <location>
        <begin position="462"/>
        <end position="530"/>
    </location>
</feature>
<evidence type="ECO:0000256" key="1">
    <source>
        <dbReference type="ARBA" id="ARBA00004170"/>
    </source>
</evidence>
<evidence type="ECO:0000256" key="3">
    <source>
        <dbReference type="ARBA" id="ARBA00023136"/>
    </source>
</evidence>
<dbReference type="PROSITE" id="PS50106">
    <property type="entry name" value="PDZ"/>
    <property type="match status" value="6"/>
</dbReference>
<feature type="region of interest" description="Disordered" evidence="4">
    <location>
        <begin position="1059"/>
        <end position="1084"/>
    </location>
</feature>
<feature type="compositionally biased region" description="Basic and acidic residues" evidence="4">
    <location>
        <begin position="624"/>
        <end position="635"/>
    </location>
</feature>
<evidence type="ECO:0000259" key="7">
    <source>
        <dbReference type="PROSITE" id="PS50106"/>
    </source>
</evidence>
<protein>
    <submittedName>
        <fullName evidence="9">Membrane-associated guanylate kinase, WW and PDZ domain-containing protein 2-like isoform X1</fullName>
    </submittedName>
</protein>
<dbReference type="GO" id="GO:0007165">
    <property type="term" value="P:signal transduction"/>
    <property type="evidence" value="ECO:0007669"/>
    <property type="project" value="TreeGrafter"/>
</dbReference>
<dbReference type="CDD" id="cd06733">
    <property type="entry name" value="PDZ3_MAGI-1_3-like"/>
    <property type="match status" value="1"/>
</dbReference>
<dbReference type="GO" id="GO:0005911">
    <property type="term" value="C:cell-cell junction"/>
    <property type="evidence" value="ECO:0007669"/>
    <property type="project" value="TreeGrafter"/>
</dbReference>
<dbReference type="InterPro" id="IPR036034">
    <property type="entry name" value="PDZ_sf"/>
</dbReference>
<feature type="domain" description="WW" evidence="5">
    <location>
        <begin position="313"/>
        <end position="346"/>
    </location>
</feature>
<dbReference type="Gene3D" id="2.30.42.10">
    <property type="match status" value="6"/>
</dbReference>
<organism evidence="8 9">
    <name type="scientific">Petromyzon marinus</name>
    <name type="common">Sea lamprey</name>
    <dbReference type="NCBI Taxonomy" id="7757"/>
    <lineage>
        <taxon>Eukaryota</taxon>
        <taxon>Metazoa</taxon>
        <taxon>Chordata</taxon>
        <taxon>Craniata</taxon>
        <taxon>Vertebrata</taxon>
        <taxon>Cyclostomata</taxon>
        <taxon>Hyperoartia</taxon>
        <taxon>Petromyzontiformes</taxon>
        <taxon>Petromyzontidae</taxon>
        <taxon>Petromyzon</taxon>
    </lineage>
</organism>
<comment type="subcellular location">
    <subcellularLocation>
        <location evidence="1">Membrane</location>
        <topology evidence="1">Peripheral membrane protein</topology>
    </subcellularLocation>
</comment>
<dbReference type="InterPro" id="IPR027417">
    <property type="entry name" value="P-loop_NTPase"/>
</dbReference>
<dbReference type="Pfam" id="PF00625">
    <property type="entry name" value="Guanylate_kin"/>
    <property type="match status" value="1"/>
</dbReference>
<dbReference type="Pfam" id="PF00595">
    <property type="entry name" value="PDZ"/>
    <property type="match status" value="5"/>
</dbReference>
<dbReference type="CDD" id="cd06731">
    <property type="entry name" value="PDZ1_MAGI-1_3-like"/>
    <property type="match status" value="1"/>
</dbReference>
<dbReference type="SUPFAM" id="SSF50156">
    <property type="entry name" value="PDZ domain-like"/>
    <property type="match status" value="6"/>
</dbReference>
<proteinExistence type="predicted"/>
<feature type="region of interest" description="Disordered" evidence="4">
    <location>
        <begin position="918"/>
        <end position="951"/>
    </location>
</feature>
<dbReference type="InterPro" id="IPR001202">
    <property type="entry name" value="WW_dom"/>
</dbReference>
<evidence type="ECO:0000256" key="4">
    <source>
        <dbReference type="SAM" id="MobiDB-lite"/>
    </source>
</evidence>
<dbReference type="PROSITE" id="PS01159">
    <property type="entry name" value="WW_DOMAIN_1"/>
    <property type="match status" value="2"/>
</dbReference>
<feature type="compositionally biased region" description="Polar residues" evidence="4">
    <location>
        <begin position="728"/>
        <end position="740"/>
    </location>
</feature>
<dbReference type="Gene3D" id="3.30.63.10">
    <property type="entry name" value="Guanylate Kinase phosphate binding domain"/>
    <property type="match status" value="1"/>
</dbReference>
<accession>A0AAJ7T2Z3</accession>
<dbReference type="SMART" id="SM00228">
    <property type="entry name" value="PDZ"/>
    <property type="match status" value="6"/>
</dbReference>
<feature type="region of interest" description="Disordered" evidence="4">
    <location>
        <begin position="591"/>
        <end position="645"/>
    </location>
</feature>
<feature type="domain" description="PDZ" evidence="7">
    <location>
        <begin position="650"/>
        <end position="713"/>
    </location>
</feature>
<feature type="compositionally biased region" description="Polar residues" evidence="4">
    <location>
        <begin position="418"/>
        <end position="430"/>
    </location>
</feature>
<dbReference type="Pfam" id="PF16663">
    <property type="entry name" value="MAGI_u1"/>
    <property type="match status" value="1"/>
</dbReference>
<dbReference type="CDD" id="cd06734">
    <property type="entry name" value="PDZ4_MAGI-1_3-like"/>
    <property type="match status" value="1"/>
</dbReference>
<dbReference type="PROSITE" id="PS50052">
    <property type="entry name" value="GUANYLATE_KINASE_2"/>
    <property type="match status" value="1"/>
</dbReference>
<feature type="compositionally biased region" description="Low complexity" evidence="4">
    <location>
        <begin position="608"/>
        <end position="620"/>
    </location>
</feature>
<feature type="compositionally biased region" description="Low complexity" evidence="4">
    <location>
        <begin position="1070"/>
        <end position="1084"/>
    </location>
</feature>
<feature type="domain" description="PDZ" evidence="7">
    <location>
        <begin position="829"/>
        <end position="899"/>
    </location>
</feature>
<name>A0AAJ7T2Z3_PETMA</name>
<keyword evidence="2" id="KW-0677">Repeat</keyword>
<evidence type="ECO:0000259" key="5">
    <source>
        <dbReference type="PROSITE" id="PS50020"/>
    </source>
</evidence>
<dbReference type="InterPro" id="IPR008144">
    <property type="entry name" value="Guanylate_kin-like_dom"/>
</dbReference>
<dbReference type="GO" id="GO:0016020">
    <property type="term" value="C:membrane"/>
    <property type="evidence" value="ECO:0007669"/>
    <property type="project" value="UniProtKB-SubCell"/>
</dbReference>
<gene>
    <name evidence="9" type="primary">LOC116942463</name>
</gene>
<feature type="region of interest" description="Disordered" evidence="4">
    <location>
        <begin position="721"/>
        <end position="822"/>
    </location>
</feature>
<feature type="compositionally biased region" description="Basic and acidic residues" evidence="4">
    <location>
        <begin position="393"/>
        <end position="403"/>
    </location>
</feature>
<evidence type="ECO:0000256" key="2">
    <source>
        <dbReference type="ARBA" id="ARBA00022737"/>
    </source>
</evidence>
<feature type="region of interest" description="Disordered" evidence="4">
    <location>
        <begin position="209"/>
        <end position="294"/>
    </location>
</feature>
<feature type="domain" description="PDZ" evidence="7">
    <location>
        <begin position="21"/>
        <end position="108"/>
    </location>
</feature>
<dbReference type="FunFam" id="2.20.70.10:FF:000001">
    <property type="entry name" value="Membrane-associated guanylate kinase, WW and PDZ domain-containing protein 1"/>
    <property type="match status" value="1"/>
</dbReference>
<keyword evidence="8" id="KW-1185">Reference proteome</keyword>
<feature type="compositionally biased region" description="Basic and acidic residues" evidence="4">
    <location>
        <begin position="1247"/>
        <end position="1257"/>
    </location>
</feature>
<dbReference type="KEGG" id="pmrn:116942463"/>
<dbReference type="SMART" id="SM00072">
    <property type="entry name" value="GuKc"/>
    <property type="match status" value="1"/>
</dbReference>
<feature type="domain" description="PDZ" evidence="7">
    <location>
        <begin position="970"/>
        <end position="1060"/>
    </location>
</feature>
<dbReference type="Pfam" id="PF00397">
    <property type="entry name" value="WW"/>
    <property type="match status" value="2"/>
</dbReference>
<sequence>MRMSKALRKRNHWSGRLREAVLSITATPSGARLVPALSLLGGAEVAQFPYLATAVDEQQVRVLAGKLQAGDLLLEVNGAPVAGLTSRDVTALIAASPSPVQLKLLKPGGALTKDLRLYLNQRFQKGSVDHELQQTIRDNLYLRTVPCTTRPPREGEVPDVDYNFISAAEFSDLEKRGALLETGTYEGNFYGTPVPSAEAVLPLELLLPGARPSSEGKRRRNQSVTDMERATGPGGGGRSAANDATAAVNGNGACGTSDSSECDEVRVDSSSRSHSLLYRPPDGPSLYLGTSDPSRGAPFLGAPSYWDDDEVLGPLPDRWEKASTEEGEVYFIDHDTKTTSWLDPRRARFQKPLEECQDDELPYGWEKIDDPQYGTYYVDHLNRKTQFENPVIEAKRRSNHPKEPSASTLPRARPSPVSPQAQRSRSTNDLAPTTPATPAGTLRPGKAFFTRDERELSGERVRTTLRKTSRGFGFTIVGGDQPEEFLQVKSLVPSGPAALDGRMCTGDVIVSVNDACVLGYSQVDVVRIFQCIPIGQCVTLDLCRGYPLPFDPDDPATHMVTAFAVSGKEPMIINGWPLADPGLPPTVAALPGLPSLHSTPDSGTAVRSQQQQWWTSTATQGAHDAPENGHARDDGDSLASSGTSQPELLTATVVKGPAGFGFTIADGAGGQRVRHILDRARGRDLREGDLILQVGGRDVQGLSHMQVVQMLKDCPVGSPVPFVVQRPGTGNHSPNRSQQSEFERRNSAGSFRESGPPAARPGPPSLYLPWTGTSPPGHTATAPRRALLYPPPPPGPPSFGQQGRPPGPATSEGPRELTESATLEFRDIDVFLRRQETGFGFRILGGEEPGHPIRVGAVVPRGAADVDGRLRPGDELLSVDSSPVEGHVHQHVIALMQKAALNGHVSLTVRRALAPAPSGPLGPPSLSNLHAYGGAAGPPVEPTGGSSPPEPPRGLVQEVQGLSLECTPSDVTVQRQEHEGFGFVIVSSLARPEGGPANALPHKIGRVVPGSPAERCGVLRVGDRIVAVNRRCILDMSHADIVTLVRDAGLTVTLAVLPAPESSGNPSPNATSQPSTPGPATSSSATIDIHRRQEIPVNKTPQRALYEAVLEKGERGFGFSIRGGREYGMELYVLRVVEGGPAATSSQMQVGDQIVEIGGESTSDMTHARAIDLIRGSGGAVRLLLRHGSGHVPDHAADGGVDGSTTTPPASSPRVPDVTGHPADIAAPSALPVVTGHKPPAEADVTSARESEAEPNRADAIASPSRVALPPAEKQSGADAGYAERPDGREADAARSELHPGSPGGRSLLDTASDVAAAKQTEETSRRQLPPPEADGAVSPTGVAGDEGDGSNNSGGNRDKPPPPREGETMAAAADATVPVEVGGHKELEGVVAAAASPSREAVDDSEPSSAPPKPAAVQPASNATLPRKHVGRPGPWRVPASDRIPSAIKQ</sequence>
<dbReference type="RefSeq" id="XP_032810312.1">
    <property type="nucleotide sequence ID" value="XM_032954421.1"/>
</dbReference>
<dbReference type="InterPro" id="IPR008145">
    <property type="entry name" value="GK/Ca_channel_bsu"/>
</dbReference>
<evidence type="ECO:0000313" key="9">
    <source>
        <dbReference type="RefSeq" id="XP_032810312.1"/>
    </source>
</evidence>
<feature type="compositionally biased region" description="Basic and acidic residues" evidence="4">
    <location>
        <begin position="1282"/>
        <end position="1298"/>
    </location>
</feature>
<dbReference type="CDD" id="cd06732">
    <property type="entry name" value="PDZ2_MAGI-1_3-like"/>
    <property type="match status" value="1"/>
</dbReference>
<dbReference type="SMART" id="SM00456">
    <property type="entry name" value="WW"/>
    <property type="match status" value="2"/>
</dbReference>
<evidence type="ECO:0000313" key="8">
    <source>
        <dbReference type="Proteomes" id="UP001318040"/>
    </source>
</evidence>
<dbReference type="FunFam" id="2.30.42.10:FF:000005">
    <property type="entry name" value="Membrane associated guanylate kinase, WW and PDZ domain containing 1"/>
    <property type="match status" value="1"/>
</dbReference>
<dbReference type="SUPFAM" id="SSF51045">
    <property type="entry name" value="WW domain"/>
    <property type="match status" value="2"/>
</dbReference>
<dbReference type="FunFam" id="2.30.42.10:FF:000012">
    <property type="entry name" value="Membrane associated guanylate kinase, WW and PDZ domain containing 1"/>
    <property type="match status" value="1"/>
</dbReference>
<keyword evidence="3" id="KW-0472">Membrane</keyword>
<feature type="region of interest" description="Disordered" evidence="4">
    <location>
        <begin position="1189"/>
        <end position="1451"/>
    </location>
</feature>
<dbReference type="SUPFAM" id="SSF52540">
    <property type="entry name" value="P-loop containing nucleoside triphosphate hydrolases"/>
    <property type="match status" value="1"/>
</dbReference>
<evidence type="ECO:0000259" key="6">
    <source>
        <dbReference type="PROSITE" id="PS50052"/>
    </source>
</evidence>